<keyword evidence="4" id="KW-1185">Reference proteome</keyword>
<dbReference type="Pfam" id="PF16344">
    <property type="entry name" value="FecR_C"/>
    <property type="match status" value="1"/>
</dbReference>
<dbReference type="InterPro" id="IPR006860">
    <property type="entry name" value="FecR"/>
</dbReference>
<name>A0A2N3I0W1_9BACT</name>
<dbReference type="EMBL" id="MVDD01000004">
    <property type="protein sequence ID" value="PKQ63942.1"/>
    <property type="molecule type" value="Genomic_DNA"/>
</dbReference>
<evidence type="ECO:0000313" key="3">
    <source>
        <dbReference type="EMBL" id="PKQ63942.1"/>
    </source>
</evidence>
<dbReference type="Gene3D" id="3.55.50.30">
    <property type="match status" value="1"/>
</dbReference>
<evidence type="ECO:0008006" key="5">
    <source>
        <dbReference type="Google" id="ProtNLM"/>
    </source>
</evidence>
<comment type="caution">
    <text evidence="3">The sequence shown here is derived from an EMBL/GenBank/DDBJ whole genome shotgun (WGS) entry which is preliminary data.</text>
</comment>
<protein>
    <recommendedName>
        <fullName evidence="5">Iron dicitrate transport regulator FecR</fullName>
    </recommendedName>
</protein>
<dbReference type="RefSeq" id="WP_101260890.1">
    <property type="nucleotide sequence ID" value="NZ_MVDD01000004.1"/>
</dbReference>
<dbReference type="InterPro" id="IPR032508">
    <property type="entry name" value="FecR_C"/>
</dbReference>
<accession>A0A2N3I0W1</accession>
<dbReference type="InterPro" id="IPR012373">
    <property type="entry name" value="Ferrdict_sens_TM"/>
</dbReference>
<sequence length="386" mass="43727">MKNIFDIAKLISKEKVGQLTDEETRQLTIWKESGRAEESAYKRASDYKCIQEKQEFYSKINEEKQWSQITKRIPELGERPIFRLRNVMKWAAIFLLPLLATTYLLNEVYWSQNEVLVEAGSPKASLQLANGKTIYLEDFQGKEIKTGKGKLASNQNNSLVYQAGEATEDVLAYNKISTPVQGEYTLVLSDGTKVQLNAQTSIEYPVEFGKGKRELKLLGGEACFEVAKDAKRPFIVHLANGSEVEVLGTVFNVMAYADEAEIQTTLVEGKVKFAFGEKNVILAPGEQSGLNRNTSKIQVREVDASEFLAWRDGKFLFDKEPLGSVFRKVSRWYGVEVNCKDQALLERRISGVINRYENIDKLISLIEEVSPVQIDLDKREMIVSKK</sequence>
<dbReference type="PANTHER" id="PTHR30273">
    <property type="entry name" value="PERIPLASMIC SIGNAL SENSOR AND SIGMA FACTOR ACTIVATOR FECR-RELATED"/>
    <property type="match status" value="1"/>
</dbReference>
<dbReference type="Proteomes" id="UP000233535">
    <property type="component" value="Unassembled WGS sequence"/>
</dbReference>
<evidence type="ECO:0000313" key="4">
    <source>
        <dbReference type="Proteomes" id="UP000233535"/>
    </source>
</evidence>
<proteinExistence type="predicted"/>
<dbReference type="PANTHER" id="PTHR30273:SF2">
    <property type="entry name" value="PROTEIN FECR"/>
    <property type="match status" value="1"/>
</dbReference>
<dbReference type="Pfam" id="PF04773">
    <property type="entry name" value="FecR"/>
    <property type="match status" value="1"/>
</dbReference>
<feature type="domain" description="FecR protein" evidence="1">
    <location>
        <begin position="175"/>
        <end position="272"/>
    </location>
</feature>
<gene>
    <name evidence="3" type="ORF">BZG02_07985</name>
</gene>
<evidence type="ECO:0000259" key="1">
    <source>
        <dbReference type="Pfam" id="PF04773"/>
    </source>
</evidence>
<evidence type="ECO:0000259" key="2">
    <source>
        <dbReference type="Pfam" id="PF16344"/>
    </source>
</evidence>
<organism evidence="3 4">
    <name type="scientific">Labilibaculum filiforme</name>
    <dbReference type="NCBI Taxonomy" id="1940526"/>
    <lineage>
        <taxon>Bacteria</taxon>
        <taxon>Pseudomonadati</taxon>
        <taxon>Bacteroidota</taxon>
        <taxon>Bacteroidia</taxon>
        <taxon>Marinilabiliales</taxon>
        <taxon>Marinifilaceae</taxon>
        <taxon>Labilibaculum</taxon>
    </lineage>
</organism>
<dbReference type="Gene3D" id="2.60.120.1440">
    <property type="match status" value="1"/>
</dbReference>
<dbReference type="GO" id="GO:0016989">
    <property type="term" value="F:sigma factor antagonist activity"/>
    <property type="evidence" value="ECO:0007669"/>
    <property type="project" value="TreeGrafter"/>
</dbReference>
<feature type="domain" description="Protein FecR C-terminal" evidence="2">
    <location>
        <begin position="314"/>
        <end position="383"/>
    </location>
</feature>
<dbReference type="OrthoDB" id="1123467at2"/>
<dbReference type="AlphaFoldDB" id="A0A2N3I0W1"/>
<reference evidence="3 4" key="1">
    <citation type="journal article" date="2017" name="Front. Microbiol.">
        <title>Labilibaculum manganireducens gen. nov., sp. nov. and Labilibaculum filiforme sp. nov., Novel Bacteroidetes Isolated from Subsurface Sediments of the Baltic Sea.</title>
        <authorList>
            <person name="Vandieken V."/>
            <person name="Marshall I.P."/>
            <person name="Niemann H."/>
            <person name="Engelen B."/>
            <person name="Cypionka H."/>
        </authorList>
    </citation>
    <scope>NUCLEOTIDE SEQUENCE [LARGE SCALE GENOMIC DNA]</scope>
    <source>
        <strain evidence="3 4">59.16B</strain>
    </source>
</reference>
<dbReference type="PIRSF" id="PIRSF018266">
    <property type="entry name" value="FecR"/>
    <property type="match status" value="1"/>
</dbReference>